<keyword evidence="3 8" id="KW-0813">Transport</keyword>
<feature type="domain" description="ABC transmembrane type-1" evidence="9">
    <location>
        <begin position="340"/>
        <end position="530"/>
    </location>
</feature>
<comment type="caution">
    <text evidence="10">The sequence shown here is derived from an EMBL/GenBank/DDBJ whole genome shotgun (WGS) entry which is preliminary data.</text>
</comment>
<dbReference type="PROSITE" id="PS01037">
    <property type="entry name" value="SBP_BACTERIAL_1"/>
    <property type="match status" value="1"/>
</dbReference>
<dbReference type="SUPFAM" id="SSF161098">
    <property type="entry name" value="MetI-like"/>
    <property type="match status" value="2"/>
</dbReference>
<keyword evidence="4 8" id="KW-0812">Transmembrane</keyword>
<evidence type="ECO:0000256" key="1">
    <source>
        <dbReference type="ARBA" id="ARBA00004141"/>
    </source>
</evidence>
<dbReference type="Pfam" id="PF00528">
    <property type="entry name" value="BPD_transp_1"/>
    <property type="match status" value="2"/>
</dbReference>
<comment type="subcellular location">
    <subcellularLocation>
        <location evidence="8">Cell membrane</location>
        <topology evidence="8">Multi-pass membrane protein</topology>
    </subcellularLocation>
    <subcellularLocation>
        <location evidence="1">Membrane</location>
        <topology evidence="1">Multi-pass membrane protein</topology>
    </subcellularLocation>
</comment>
<evidence type="ECO:0000256" key="8">
    <source>
        <dbReference type="RuleBase" id="RU363032"/>
    </source>
</evidence>
<dbReference type="EMBL" id="JACLYY010000013">
    <property type="protein sequence ID" value="MBM6738890.1"/>
    <property type="molecule type" value="Genomic_DNA"/>
</dbReference>
<dbReference type="InterPro" id="IPR000515">
    <property type="entry name" value="MetI-like"/>
</dbReference>
<feature type="transmembrane region" description="Helical" evidence="8">
    <location>
        <begin position="554"/>
        <end position="575"/>
    </location>
</feature>
<evidence type="ECO:0000256" key="3">
    <source>
        <dbReference type="ARBA" id="ARBA00022448"/>
    </source>
</evidence>
<protein>
    <submittedName>
        <fullName evidence="10">Extracellular solute-binding protein</fullName>
    </submittedName>
</protein>
<keyword evidence="7 8" id="KW-0472">Membrane</keyword>
<dbReference type="InterPro" id="IPR006061">
    <property type="entry name" value="SBP_1_CS"/>
</dbReference>
<evidence type="ECO:0000256" key="5">
    <source>
        <dbReference type="ARBA" id="ARBA00022729"/>
    </source>
</evidence>
<evidence type="ECO:0000313" key="11">
    <source>
        <dbReference type="Proteomes" id="UP000716906"/>
    </source>
</evidence>
<keyword evidence="11" id="KW-1185">Reference proteome</keyword>
<feature type="transmembrane region" description="Helical" evidence="8">
    <location>
        <begin position="377"/>
        <end position="403"/>
    </location>
</feature>
<evidence type="ECO:0000256" key="6">
    <source>
        <dbReference type="ARBA" id="ARBA00022989"/>
    </source>
</evidence>
<feature type="transmembrane region" description="Helical" evidence="8">
    <location>
        <begin position="287"/>
        <end position="313"/>
    </location>
</feature>
<gene>
    <name evidence="10" type="ORF">H7U36_12400</name>
</gene>
<reference evidence="10 11" key="1">
    <citation type="journal article" date="2021" name="Sci. Rep.">
        <title>The distribution of antibiotic resistance genes in chicken gut microbiota commensals.</title>
        <authorList>
            <person name="Juricova H."/>
            <person name="Matiasovicova J."/>
            <person name="Kubasova T."/>
            <person name="Cejkova D."/>
            <person name="Rychlik I."/>
        </authorList>
    </citation>
    <scope>NUCLEOTIDE SEQUENCE [LARGE SCALE GENOMIC DNA]</scope>
    <source>
        <strain evidence="10 11">An773</strain>
    </source>
</reference>
<feature type="transmembrane region" description="Helical" evidence="8">
    <location>
        <begin position="512"/>
        <end position="533"/>
    </location>
</feature>
<feature type="domain" description="ABC transmembrane type-1" evidence="9">
    <location>
        <begin position="59"/>
        <end position="261"/>
    </location>
</feature>
<dbReference type="InterPro" id="IPR035906">
    <property type="entry name" value="MetI-like_sf"/>
</dbReference>
<name>A0ABS2EB71_9FIRM</name>
<feature type="transmembrane region" description="Helical" evidence="8">
    <location>
        <begin position="243"/>
        <end position="264"/>
    </location>
</feature>
<comment type="similarity">
    <text evidence="8">Belongs to the binding-protein-dependent transport system permease family.</text>
</comment>
<dbReference type="PANTHER" id="PTHR43496:SF1">
    <property type="entry name" value="POLYGALACTURONAN_RHAMNOGALACTURONAN TRANSPORT SYSTEM PERMEASE PROTEIN YTEP"/>
    <property type="match status" value="1"/>
</dbReference>
<feature type="transmembrane region" description="Helical" evidence="8">
    <location>
        <begin position="96"/>
        <end position="117"/>
    </location>
</feature>
<evidence type="ECO:0000313" key="10">
    <source>
        <dbReference type="EMBL" id="MBM6738890.1"/>
    </source>
</evidence>
<evidence type="ECO:0000256" key="4">
    <source>
        <dbReference type="ARBA" id="ARBA00022692"/>
    </source>
</evidence>
<dbReference type="CDD" id="cd06261">
    <property type="entry name" value="TM_PBP2"/>
    <property type="match status" value="2"/>
</dbReference>
<evidence type="ECO:0000259" key="9">
    <source>
        <dbReference type="PROSITE" id="PS50928"/>
    </source>
</evidence>
<evidence type="ECO:0000256" key="7">
    <source>
        <dbReference type="ARBA" id="ARBA00023136"/>
    </source>
</evidence>
<feature type="transmembrane region" description="Helical" evidence="8">
    <location>
        <begin position="409"/>
        <end position="428"/>
    </location>
</feature>
<dbReference type="Gene3D" id="1.10.3720.10">
    <property type="entry name" value="MetI-like"/>
    <property type="match status" value="2"/>
</dbReference>
<keyword evidence="5" id="KW-0732">Signal</keyword>
<sequence>MIKSQIEIKIIFIAVAVLFLWFLAAPIILLLLKSFQSTGGDFWVHYVDVFTENGFWTSVGNSFKSAGLSAVITTVLAFLLAYTVHYTNLPKPLKKLIHGGAVLPMLLPTITYGFAIIYSFGKQGLITRLLGHQLFDIYGFTGLLLGYVIYTLPVSFLLIHNTMGYIDKKFMVVSRIMGDGGMKTFWITIIRPLLGTLAASFVQCFFLSFTDFGIPASVGGQYEVVASVLYDEMLGSLPDFNNGAVVAMVMLVPSVVSILLLHYLERYNVRYSKISIVENLKNRGRDIACGICCGVVLLMIVIIFAVVFIVPFVSEWPYQMTFTMAHVRDVFSDSVLASVFRNSLLVAALTAVIGSIVAYGAALVTARSKISAGCKGVIESIALVTNTIPGMVIGIAFLLMFSGTSLQNTFALIIICNVVHYFSTPYLMMKNSLEKMNASWETTALLMGDNWMKTIFRIVTPNALPTILEVFSYYFVNAMVTVSAVIFIAGARTMVITTKIKELQHFAKFNEIFVLSLCILFTNIAAKLLFQAVAACTRSAKKRASRPGKPAGRLARAAAICVALVLVAGTGYVVAGSGKDGSNHTDQVVIYSNADDEAVAAMKHALDENGYQGKYMFQTFGTSELGGKLLAEGTDIEADIVTMSSFYLDSAQEENEMFQEITFDAPTLEETPSFYRPITSQEGAIIYNTQALREAGLPVPESIADLAEPAYKGQISVTDIKSSSTAWLLIQALVSEYGEDGAAEVLFGIYENAGPHIEDSGSGPIKKVRSGEVALGFGLRHQAVADKNEGMPVDYVDPKEGNFSLTESVAVVDKGENENPLAMEMAECIIKNGRQELQQTYPNALYEGETTDEANQSAYPKKFPEPLTAQLLQKHQELSEKCMP</sequence>
<dbReference type="SUPFAM" id="SSF53850">
    <property type="entry name" value="Periplasmic binding protein-like II"/>
    <property type="match status" value="1"/>
</dbReference>
<organism evidence="10 11">
    <name type="scientific">Faecalicatena fissicatena</name>
    <dbReference type="NCBI Taxonomy" id="290055"/>
    <lineage>
        <taxon>Bacteria</taxon>
        <taxon>Bacillati</taxon>
        <taxon>Bacillota</taxon>
        <taxon>Clostridia</taxon>
        <taxon>Lachnospirales</taxon>
        <taxon>Lachnospiraceae</taxon>
        <taxon>Faecalicatena</taxon>
    </lineage>
</organism>
<proteinExistence type="inferred from homology"/>
<evidence type="ECO:0000256" key="2">
    <source>
        <dbReference type="ARBA" id="ARBA00008520"/>
    </source>
</evidence>
<feature type="transmembrane region" description="Helical" evidence="8">
    <location>
        <begin position="137"/>
        <end position="159"/>
    </location>
</feature>
<dbReference type="Proteomes" id="UP000716906">
    <property type="component" value="Unassembled WGS sequence"/>
</dbReference>
<accession>A0ABS2EB71</accession>
<feature type="transmembrane region" description="Helical" evidence="8">
    <location>
        <begin position="12"/>
        <end position="32"/>
    </location>
</feature>
<feature type="transmembrane region" description="Helical" evidence="8">
    <location>
        <begin position="344"/>
        <end position="365"/>
    </location>
</feature>
<comment type="similarity">
    <text evidence="2">Belongs to the bacterial solute-binding protein 1 family.</text>
</comment>
<dbReference type="PANTHER" id="PTHR43496">
    <property type="entry name" value="PROTEIN LPLB"/>
    <property type="match status" value="1"/>
</dbReference>
<feature type="transmembrane region" description="Helical" evidence="8">
    <location>
        <begin position="185"/>
        <end position="209"/>
    </location>
</feature>
<dbReference type="Pfam" id="PF13343">
    <property type="entry name" value="SBP_bac_6"/>
    <property type="match status" value="1"/>
</dbReference>
<dbReference type="PROSITE" id="PS50928">
    <property type="entry name" value="ABC_TM1"/>
    <property type="match status" value="2"/>
</dbReference>
<dbReference type="Gene3D" id="3.40.190.10">
    <property type="entry name" value="Periplasmic binding protein-like II"/>
    <property type="match status" value="2"/>
</dbReference>
<keyword evidence="6 8" id="KW-1133">Transmembrane helix</keyword>
<feature type="transmembrane region" description="Helical" evidence="8">
    <location>
        <begin position="471"/>
        <end position="492"/>
    </location>
</feature>
<feature type="transmembrane region" description="Helical" evidence="8">
    <location>
        <begin position="66"/>
        <end position="84"/>
    </location>
</feature>